<protein>
    <submittedName>
        <fullName evidence="2">Uncharacterized protein</fullName>
    </submittedName>
</protein>
<dbReference type="Proteomes" id="UP000799539">
    <property type="component" value="Unassembled WGS sequence"/>
</dbReference>
<reference evidence="2" key="1">
    <citation type="journal article" date="2020" name="Stud. Mycol.">
        <title>101 Dothideomycetes genomes: a test case for predicting lifestyles and emergence of pathogens.</title>
        <authorList>
            <person name="Haridas S."/>
            <person name="Albert R."/>
            <person name="Binder M."/>
            <person name="Bloem J."/>
            <person name="Labutti K."/>
            <person name="Salamov A."/>
            <person name="Andreopoulos B."/>
            <person name="Baker S."/>
            <person name="Barry K."/>
            <person name="Bills G."/>
            <person name="Bluhm B."/>
            <person name="Cannon C."/>
            <person name="Castanera R."/>
            <person name="Culley D."/>
            <person name="Daum C."/>
            <person name="Ezra D."/>
            <person name="Gonzalez J."/>
            <person name="Henrissat B."/>
            <person name="Kuo A."/>
            <person name="Liang C."/>
            <person name="Lipzen A."/>
            <person name="Lutzoni F."/>
            <person name="Magnuson J."/>
            <person name="Mondo S."/>
            <person name="Nolan M."/>
            <person name="Ohm R."/>
            <person name="Pangilinan J."/>
            <person name="Park H.-J."/>
            <person name="Ramirez L."/>
            <person name="Alfaro M."/>
            <person name="Sun H."/>
            <person name="Tritt A."/>
            <person name="Yoshinaga Y."/>
            <person name="Zwiers L.-H."/>
            <person name="Turgeon B."/>
            <person name="Goodwin S."/>
            <person name="Spatafora J."/>
            <person name="Crous P."/>
            <person name="Grigoriev I."/>
        </authorList>
    </citation>
    <scope>NUCLEOTIDE SEQUENCE</scope>
    <source>
        <strain evidence="2">SCOH1-5</strain>
    </source>
</reference>
<name>A0A6A6FR19_9PEZI</name>
<gene>
    <name evidence="2" type="ORF">CERZMDRAFT_94310</name>
</gene>
<proteinExistence type="predicted"/>
<organism evidence="2 3">
    <name type="scientific">Cercospora zeae-maydis SCOH1-5</name>
    <dbReference type="NCBI Taxonomy" id="717836"/>
    <lineage>
        <taxon>Eukaryota</taxon>
        <taxon>Fungi</taxon>
        <taxon>Dikarya</taxon>
        <taxon>Ascomycota</taxon>
        <taxon>Pezizomycotina</taxon>
        <taxon>Dothideomycetes</taxon>
        <taxon>Dothideomycetidae</taxon>
        <taxon>Mycosphaerellales</taxon>
        <taxon>Mycosphaerellaceae</taxon>
        <taxon>Cercospora</taxon>
    </lineage>
</organism>
<dbReference type="OrthoDB" id="10357226at2759"/>
<dbReference type="AlphaFoldDB" id="A0A6A6FR19"/>
<keyword evidence="3" id="KW-1185">Reference proteome</keyword>
<evidence type="ECO:0000313" key="3">
    <source>
        <dbReference type="Proteomes" id="UP000799539"/>
    </source>
</evidence>
<sequence length="83" mass="9020">MATVTFATSIEMPSKAKRSSCSSITGGFETCSKCSYRTARDCQACKGTMVVQRKGECSGCENCRRRSRKDSGVDFKDVSATSR</sequence>
<dbReference type="EMBL" id="ML992665">
    <property type="protein sequence ID" value="KAF2215922.1"/>
    <property type="molecule type" value="Genomic_DNA"/>
</dbReference>
<feature type="region of interest" description="Disordered" evidence="1">
    <location>
        <begin position="61"/>
        <end position="83"/>
    </location>
</feature>
<evidence type="ECO:0000256" key="1">
    <source>
        <dbReference type="SAM" id="MobiDB-lite"/>
    </source>
</evidence>
<accession>A0A6A6FR19</accession>
<evidence type="ECO:0000313" key="2">
    <source>
        <dbReference type="EMBL" id="KAF2215922.1"/>
    </source>
</evidence>